<dbReference type="InterPro" id="IPR001123">
    <property type="entry name" value="LeuE-type"/>
</dbReference>
<organism evidence="7 8">
    <name type="scientific">Undibacterium aquatile</name>
    <dbReference type="NCBI Taxonomy" id="1537398"/>
    <lineage>
        <taxon>Bacteria</taxon>
        <taxon>Pseudomonadati</taxon>
        <taxon>Pseudomonadota</taxon>
        <taxon>Betaproteobacteria</taxon>
        <taxon>Burkholderiales</taxon>
        <taxon>Oxalobacteraceae</taxon>
        <taxon>Undibacterium</taxon>
    </lineage>
</organism>
<evidence type="ECO:0000256" key="1">
    <source>
        <dbReference type="ARBA" id="ARBA00004651"/>
    </source>
</evidence>
<feature type="transmembrane region" description="Helical" evidence="6">
    <location>
        <begin position="112"/>
        <end position="137"/>
    </location>
</feature>
<keyword evidence="5 6" id="KW-0472">Membrane</keyword>
<evidence type="ECO:0000256" key="3">
    <source>
        <dbReference type="ARBA" id="ARBA00022692"/>
    </source>
</evidence>
<reference evidence="7 8" key="1">
    <citation type="submission" date="2020-08" db="EMBL/GenBank/DDBJ databases">
        <title>Novel species isolated from subtropical streams in China.</title>
        <authorList>
            <person name="Lu H."/>
        </authorList>
    </citation>
    <scope>NUCLEOTIDE SEQUENCE [LARGE SCALE GENOMIC DNA]</scope>
    <source>
        <strain evidence="7 8">CCTCC AB 2015119</strain>
    </source>
</reference>
<keyword evidence="4 6" id="KW-1133">Transmembrane helix</keyword>
<dbReference type="PIRSF" id="PIRSF006324">
    <property type="entry name" value="LeuE"/>
    <property type="match status" value="1"/>
</dbReference>
<comment type="caution">
    <text evidence="7">The sequence shown here is derived from an EMBL/GenBank/DDBJ whole genome shotgun (WGS) entry which is preliminary data.</text>
</comment>
<keyword evidence="8" id="KW-1185">Reference proteome</keyword>
<gene>
    <name evidence="7" type="ORF">H8K26_11095</name>
</gene>
<evidence type="ECO:0000256" key="5">
    <source>
        <dbReference type="ARBA" id="ARBA00023136"/>
    </source>
</evidence>
<evidence type="ECO:0000256" key="2">
    <source>
        <dbReference type="ARBA" id="ARBA00022475"/>
    </source>
</evidence>
<feature type="transmembrane region" description="Helical" evidence="6">
    <location>
        <begin position="149"/>
        <end position="172"/>
    </location>
</feature>
<dbReference type="Proteomes" id="UP000637632">
    <property type="component" value="Unassembled WGS sequence"/>
</dbReference>
<dbReference type="RefSeq" id="WP_190479499.1">
    <property type="nucleotide sequence ID" value="NZ_JACOFT010000003.1"/>
</dbReference>
<dbReference type="EMBL" id="JACOFT010000003">
    <property type="protein sequence ID" value="MBC3811990.1"/>
    <property type="molecule type" value="Genomic_DNA"/>
</dbReference>
<name>A0ABR6XHA6_9BURK</name>
<keyword evidence="2" id="KW-1003">Cell membrane</keyword>
<evidence type="ECO:0000256" key="6">
    <source>
        <dbReference type="SAM" id="Phobius"/>
    </source>
</evidence>
<dbReference type="PANTHER" id="PTHR30086">
    <property type="entry name" value="ARGININE EXPORTER PROTEIN ARGO"/>
    <property type="match status" value="1"/>
</dbReference>
<dbReference type="PANTHER" id="PTHR30086:SF20">
    <property type="entry name" value="ARGININE EXPORTER PROTEIN ARGO-RELATED"/>
    <property type="match status" value="1"/>
</dbReference>
<evidence type="ECO:0000313" key="7">
    <source>
        <dbReference type="EMBL" id="MBC3811990.1"/>
    </source>
</evidence>
<keyword evidence="3 6" id="KW-0812">Transmembrane</keyword>
<comment type="subcellular location">
    <subcellularLocation>
        <location evidence="1">Cell membrane</location>
        <topology evidence="1">Multi-pass membrane protein</topology>
    </subcellularLocation>
</comment>
<feature type="transmembrane region" description="Helical" evidence="6">
    <location>
        <begin position="74"/>
        <end position="92"/>
    </location>
</feature>
<evidence type="ECO:0000313" key="8">
    <source>
        <dbReference type="Proteomes" id="UP000637632"/>
    </source>
</evidence>
<sequence>MLTLQTALTFFGISILLGLTPGPDNLFVLMQSATQGRKAGMLVVFGLSSGIIVHTCAIAMGLAALFAASATAFLVLKFVGAAYLAYLAWGAFHAPVGDTAGNSAPVMRPAQLYLRGIIMNLTNPKVVLFFLALLPQFVSAERGAIAPQFFQLGAIFIVATLITFGGIAWFAASVGQRLRRSAQAQRWLNRSAATVFALLATKLALAQR</sequence>
<protein>
    <submittedName>
        <fullName evidence="7">LysE family translocator</fullName>
    </submittedName>
</protein>
<accession>A0ABR6XHA6</accession>
<evidence type="ECO:0000256" key="4">
    <source>
        <dbReference type="ARBA" id="ARBA00022989"/>
    </source>
</evidence>
<dbReference type="Pfam" id="PF01810">
    <property type="entry name" value="LysE"/>
    <property type="match status" value="1"/>
</dbReference>
<feature type="transmembrane region" description="Helical" evidence="6">
    <location>
        <begin position="42"/>
        <end position="67"/>
    </location>
</feature>
<proteinExistence type="predicted"/>